<evidence type="ECO:0000256" key="1">
    <source>
        <dbReference type="SAM" id="MobiDB-lite"/>
    </source>
</evidence>
<feature type="compositionally biased region" description="Basic and acidic residues" evidence="1">
    <location>
        <begin position="8"/>
        <end position="18"/>
    </location>
</feature>
<dbReference type="InParanoid" id="B0E1M4"/>
<feature type="region of interest" description="Disordered" evidence="1">
    <location>
        <begin position="1"/>
        <end position="45"/>
    </location>
</feature>
<dbReference type="AlphaFoldDB" id="B0E1M4"/>
<sequence length="59" mass="6485">MQPLRLTPTEHRDQKKQGDVWSSCAVHSSSDPPDRPLENCGISENGGVTQEISTFSNCL</sequence>
<gene>
    <name evidence="2" type="ORF">LACBIDRAFT_316791</name>
</gene>
<protein>
    <submittedName>
        <fullName evidence="2">Predicted protein</fullName>
    </submittedName>
</protein>
<name>B0E1M4_LACBS</name>
<dbReference type="Proteomes" id="UP000001194">
    <property type="component" value="Unassembled WGS sequence"/>
</dbReference>
<evidence type="ECO:0000313" key="2">
    <source>
        <dbReference type="EMBL" id="EDQ99291.1"/>
    </source>
</evidence>
<dbReference type="GeneID" id="6085724"/>
<dbReference type="EMBL" id="DS547168">
    <property type="protein sequence ID" value="EDQ99291.1"/>
    <property type="molecule type" value="Genomic_DNA"/>
</dbReference>
<reference evidence="2 3" key="1">
    <citation type="journal article" date="2008" name="Nature">
        <title>The genome of Laccaria bicolor provides insights into mycorrhizal symbiosis.</title>
        <authorList>
            <person name="Martin F."/>
            <person name="Aerts A."/>
            <person name="Ahren D."/>
            <person name="Brun A."/>
            <person name="Danchin E.G.J."/>
            <person name="Duchaussoy F."/>
            <person name="Gibon J."/>
            <person name="Kohler A."/>
            <person name="Lindquist E."/>
            <person name="Pereda V."/>
            <person name="Salamov A."/>
            <person name="Shapiro H.J."/>
            <person name="Wuyts J."/>
            <person name="Blaudez D."/>
            <person name="Buee M."/>
            <person name="Brokstein P."/>
            <person name="Canbaeck B."/>
            <person name="Cohen D."/>
            <person name="Courty P.E."/>
            <person name="Coutinho P.M."/>
            <person name="Delaruelle C."/>
            <person name="Detter J.C."/>
            <person name="Deveau A."/>
            <person name="DiFazio S."/>
            <person name="Duplessis S."/>
            <person name="Fraissinet-Tachet L."/>
            <person name="Lucic E."/>
            <person name="Frey-Klett P."/>
            <person name="Fourrey C."/>
            <person name="Feussner I."/>
            <person name="Gay G."/>
            <person name="Grimwood J."/>
            <person name="Hoegger P.J."/>
            <person name="Jain P."/>
            <person name="Kilaru S."/>
            <person name="Labbe J."/>
            <person name="Lin Y.C."/>
            <person name="Legue V."/>
            <person name="Le Tacon F."/>
            <person name="Marmeisse R."/>
            <person name="Melayah D."/>
            <person name="Montanini B."/>
            <person name="Muratet M."/>
            <person name="Nehls U."/>
            <person name="Niculita-Hirzel H."/>
            <person name="Oudot-Le Secq M.P."/>
            <person name="Peter M."/>
            <person name="Quesneville H."/>
            <person name="Rajashekar B."/>
            <person name="Reich M."/>
            <person name="Rouhier N."/>
            <person name="Schmutz J."/>
            <person name="Yin T."/>
            <person name="Chalot M."/>
            <person name="Henrissat B."/>
            <person name="Kuees U."/>
            <person name="Lucas S."/>
            <person name="Van de Peer Y."/>
            <person name="Podila G.K."/>
            <person name="Polle A."/>
            <person name="Pukkila P.J."/>
            <person name="Richardson P.M."/>
            <person name="Rouze P."/>
            <person name="Sanders I.R."/>
            <person name="Stajich J.E."/>
            <person name="Tunlid A."/>
            <person name="Tuskan G."/>
            <person name="Grigoriev I.V."/>
        </authorList>
    </citation>
    <scope>NUCLEOTIDE SEQUENCE [LARGE SCALE GENOMIC DNA]</scope>
    <source>
        <strain evidence="3">S238N-H82 / ATCC MYA-4686</strain>
    </source>
</reference>
<proteinExistence type="predicted"/>
<dbReference type="OrthoDB" id="10340368at2759"/>
<keyword evidence="3" id="KW-1185">Reference proteome</keyword>
<organism evidence="3">
    <name type="scientific">Laccaria bicolor (strain S238N-H82 / ATCC MYA-4686)</name>
    <name type="common">Bicoloured deceiver</name>
    <name type="synonym">Laccaria laccata var. bicolor</name>
    <dbReference type="NCBI Taxonomy" id="486041"/>
    <lineage>
        <taxon>Eukaryota</taxon>
        <taxon>Fungi</taxon>
        <taxon>Dikarya</taxon>
        <taxon>Basidiomycota</taxon>
        <taxon>Agaricomycotina</taxon>
        <taxon>Agaricomycetes</taxon>
        <taxon>Agaricomycetidae</taxon>
        <taxon>Agaricales</taxon>
        <taxon>Agaricineae</taxon>
        <taxon>Hydnangiaceae</taxon>
        <taxon>Laccaria</taxon>
    </lineage>
</organism>
<accession>B0E1M4</accession>
<dbReference type="KEGG" id="lbc:LACBIDRAFT_316791"/>
<dbReference type="RefSeq" id="XP_001890101.1">
    <property type="nucleotide sequence ID" value="XM_001890066.1"/>
</dbReference>
<dbReference type="HOGENOM" id="CLU_2961209_0_0_1"/>
<evidence type="ECO:0000313" key="3">
    <source>
        <dbReference type="Proteomes" id="UP000001194"/>
    </source>
</evidence>